<comment type="caution">
    <text evidence="2">The sequence shown here is derived from an EMBL/GenBank/DDBJ whole genome shotgun (WGS) entry which is preliminary data.</text>
</comment>
<dbReference type="Pfam" id="PF02627">
    <property type="entry name" value="CMD"/>
    <property type="match status" value="1"/>
</dbReference>
<accession>A0ABP0CPA0</accession>
<dbReference type="Proteomes" id="UP001642406">
    <property type="component" value="Unassembled WGS sequence"/>
</dbReference>
<keyword evidence="3" id="KW-1185">Reference proteome</keyword>
<dbReference type="InterPro" id="IPR036380">
    <property type="entry name" value="Isochorismatase-like_sf"/>
</dbReference>
<dbReference type="InterPro" id="IPR003779">
    <property type="entry name" value="CMD-like"/>
</dbReference>
<protein>
    <recommendedName>
        <fullName evidence="1">Carboxymuconolactone decarboxylase-like domain-containing protein</fullName>
    </recommendedName>
</protein>
<dbReference type="SUPFAM" id="SSF69118">
    <property type="entry name" value="AhpD-like"/>
    <property type="match status" value="1"/>
</dbReference>
<dbReference type="Gene3D" id="1.20.1290.10">
    <property type="entry name" value="AhpD-like"/>
    <property type="match status" value="1"/>
</dbReference>
<reference evidence="2 3" key="1">
    <citation type="submission" date="2024-01" db="EMBL/GenBank/DDBJ databases">
        <authorList>
            <person name="Allen C."/>
            <person name="Tagirdzhanova G."/>
        </authorList>
    </citation>
    <scope>NUCLEOTIDE SEQUENCE [LARGE SCALE GENOMIC DNA]</scope>
</reference>
<dbReference type="EMBL" id="CAWUHC010000119">
    <property type="protein sequence ID" value="CAK7233726.1"/>
    <property type="molecule type" value="Genomic_DNA"/>
</dbReference>
<name>A0ABP0CPA0_9PEZI</name>
<sequence length="201" mass="22074">MMEHADREAIEEAQAVLYEEGTKLRREVFGSGHISASKALPQFLQPVQSMAVTAGWSLCWTRPGLERKTRSLLCLVMLAVLGRDHELGVHVRGAIANGCAHDEIREALLQHEETDGTLLRDNEAWQLVLLPRSNTTTELLVAKVTHDTLESNLDLAQRLRDLGIGRTVAFSIQSEYCVLSMCRGALAAGFDVTLLSGAHST</sequence>
<dbReference type="SUPFAM" id="SSF52499">
    <property type="entry name" value="Isochorismatase-like hydrolases"/>
    <property type="match status" value="1"/>
</dbReference>
<dbReference type="InterPro" id="IPR029032">
    <property type="entry name" value="AhpD-like"/>
</dbReference>
<organism evidence="2 3">
    <name type="scientific">Sporothrix bragantina</name>
    <dbReference type="NCBI Taxonomy" id="671064"/>
    <lineage>
        <taxon>Eukaryota</taxon>
        <taxon>Fungi</taxon>
        <taxon>Dikarya</taxon>
        <taxon>Ascomycota</taxon>
        <taxon>Pezizomycotina</taxon>
        <taxon>Sordariomycetes</taxon>
        <taxon>Sordariomycetidae</taxon>
        <taxon>Ophiostomatales</taxon>
        <taxon>Ophiostomataceae</taxon>
        <taxon>Sporothrix</taxon>
    </lineage>
</organism>
<proteinExistence type="predicted"/>
<feature type="domain" description="Carboxymuconolactone decarboxylase-like" evidence="1">
    <location>
        <begin position="48"/>
        <end position="116"/>
    </location>
</feature>
<dbReference type="PANTHER" id="PTHR33570:SF2">
    <property type="entry name" value="CARBOXYMUCONOLACTONE DECARBOXYLASE-LIKE DOMAIN-CONTAINING PROTEIN"/>
    <property type="match status" value="1"/>
</dbReference>
<dbReference type="PANTHER" id="PTHR33570">
    <property type="entry name" value="4-CARBOXYMUCONOLACTONE DECARBOXYLASE FAMILY PROTEIN"/>
    <property type="match status" value="1"/>
</dbReference>
<evidence type="ECO:0000259" key="1">
    <source>
        <dbReference type="Pfam" id="PF02627"/>
    </source>
</evidence>
<gene>
    <name evidence="2" type="ORF">SBRCBS47491_008709</name>
</gene>
<dbReference type="InterPro" id="IPR052512">
    <property type="entry name" value="4CMD/NDH-1_regulator"/>
</dbReference>
<evidence type="ECO:0000313" key="3">
    <source>
        <dbReference type="Proteomes" id="UP001642406"/>
    </source>
</evidence>
<evidence type="ECO:0000313" key="2">
    <source>
        <dbReference type="EMBL" id="CAK7233726.1"/>
    </source>
</evidence>